<dbReference type="EMBL" id="BAAAQX010000002">
    <property type="protein sequence ID" value="GAA2205331.1"/>
    <property type="molecule type" value="Genomic_DNA"/>
</dbReference>
<organism evidence="2 3">
    <name type="scientific">Nonomuraea monospora</name>
    <dbReference type="NCBI Taxonomy" id="568818"/>
    <lineage>
        <taxon>Bacteria</taxon>
        <taxon>Bacillati</taxon>
        <taxon>Actinomycetota</taxon>
        <taxon>Actinomycetes</taxon>
        <taxon>Streptosporangiales</taxon>
        <taxon>Streptosporangiaceae</taxon>
        <taxon>Nonomuraea</taxon>
    </lineage>
</organism>
<dbReference type="SUPFAM" id="SSF81606">
    <property type="entry name" value="PP2C-like"/>
    <property type="match status" value="1"/>
</dbReference>
<comment type="caution">
    <text evidence="2">The sequence shown here is derived from an EMBL/GenBank/DDBJ whole genome shotgun (WGS) entry which is preliminary data.</text>
</comment>
<protein>
    <recommendedName>
        <fullName evidence="1">PPM-type phosphatase domain-containing protein</fullName>
    </recommendedName>
</protein>
<dbReference type="Proteomes" id="UP001499843">
    <property type="component" value="Unassembled WGS sequence"/>
</dbReference>
<dbReference type="Pfam" id="PF13672">
    <property type="entry name" value="PP2C_2"/>
    <property type="match status" value="1"/>
</dbReference>
<gene>
    <name evidence="2" type="ORF">GCM10009850_008190</name>
</gene>
<keyword evidence="3" id="KW-1185">Reference proteome</keyword>
<dbReference type="InterPro" id="IPR036457">
    <property type="entry name" value="PPM-type-like_dom_sf"/>
</dbReference>
<dbReference type="RefSeq" id="WP_344470872.1">
    <property type="nucleotide sequence ID" value="NZ_BAAAQX010000002.1"/>
</dbReference>
<dbReference type="Gene3D" id="3.60.40.10">
    <property type="entry name" value="PPM-type phosphatase domain"/>
    <property type="match status" value="1"/>
</dbReference>
<reference evidence="2 3" key="1">
    <citation type="journal article" date="2019" name="Int. J. Syst. Evol. Microbiol.">
        <title>The Global Catalogue of Microorganisms (GCM) 10K type strain sequencing project: providing services to taxonomists for standard genome sequencing and annotation.</title>
        <authorList>
            <consortium name="The Broad Institute Genomics Platform"/>
            <consortium name="The Broad Institute Genome Sequencing Center for Infectious Disease"/>
            <person name="Wu L."/>
            <person name="Ma J."/>
        </authorList>
    </citation>
    <scope>NUCLEOTIDE SEQUENCE [LARGE SCALE GENOMIC DNA]</scope>
    <source>
        <strain evidence="2 3">JCM 16114</strain>
    </source>
</reference>
<evidence type="ECO:0000259" key="1">
    <source>
        <dbReference type="Pfam" id="PF13672"/>
    </source>
</evidence>
<accession>A0ABN3C7T1</accession>
<dbReference type="InterPro" id="IPR001932">
    <property type="entry name" value="PPM-type_phosphatase-like_dom"/>
</dbReference>
<evidence type="ECO:0000313" key="2">
    <source>
        <dbReference type="EMBL" id="GAA2205331.1"/>
    </source>
</evidence>
<name>A0ABN3C7T1_9ACTN</name>
<proteinExistence type="predicted"/>
<sequence>MTVFVITFLLGCLSVMTVRGRKGNWPAGMPVARPRLVAVGGTYEGGHGRPSDAYVVQERLIAAARGVGGAEPAHLAAALTLGAVVAARPQHGEEALDECAQAAHRAVRNAALRDPAVPELASTLDLVVLERAENPRLRYAHVGDGEIWLCPRGGEPRRLTTPHVFGEDPPLRGIGLPPGLKPEVGAVVLRPGDRVAIVTHGAIKTLGPARMKELFAGGASPAACLDRMYDEMAAAEPKGDATVIIAEYVTA</sequence>
<feature type="domain" description="PPM-type phosphatase" evidence="1">
    <location>
        <begin position="58"/>
        <end position="206"/>
    </location>
</feature>
<evidence type="ECO:0000313" key="3">
    <source>
        <dbReference type="Proteomes" id="UP001499843"/>
    </source>
</evidence>